<name>A0AAU7BNV3_9FLAO</name>
<accession>A0AAU7BNV3</accession>
<protein>
    <submittedName>
        <fullName evidence="1">Uncharacterized protein</fullName>
    </submittedName>
</protein>
<evidence type="ECO:0000313" key="1">
    <source>
        <dbReference type="EMBL" id="XBG59847.1"/>
    </source>
</evidence>
<dbReference type="AlphaFoldDB" id="A0AAU7BNV3"/>
<gene>
    <name evidence="1" type="ORF">ABGB03_08225</name>
</gene>
<organism evidence="1">
    <name type="scientific">Pontimicrobium sp. SW4</name>
    <dbReference type="NCBI Taxonomy" id="3153519"/>
    <lineage>
        <taxon>Bacteria</taxon>
        <taxon>Pseudomonadati</taxon>
        <taxon>Bacteroidota</taxon>
        <taxon>Flavobacteriia</taxon>
        <taxon>Flavobacteriales</taxon>
        <taxon>Flavobacteriaceae</taxon>
        <taxon>Pontimicrobium</taxon>
    </lineage>
</organism>
<dbReference type="RefSeq" id="WP_347921754.1">
    <property type="nucleotide sequence ID" value="NZ_CP157199.1"/>
</dbReference>
<dbReference type="EMBL" id="CP157199">
    <property type="protein sequence ID" value="XBG59847.1"/>
    <property type="molecule type" value="Genomic_DNA"/>
</dbReference>
<proteinExistence type="predicted"/>
<reference evidence="1" key="1">
    <citation type="submission" date="2024-05" db="EMBL/GenBank/DDBJ databases">
        <title>Pontimicrobium maritimus sp. nov., isolated form sea water.</title>
        <authorList>
            <person name="Muhammad N."/>
            <person name="Vuong T.Q."/>
            <person name="Han H.L."/>
            <person name="Kim S.-G."/>
        </authorList>
    </citation>
    <scope>NUCLEOTIDE SEQUENCE</scope>
    <source>
        <strain evidence="1">SW4</strain>
    </source>
</reference>
<sequence length="450" mass="47708">MAFSSEQVWAKFYEKLVQTAVPNFDKTKQVVSVSGTTLSADIVNADPDISNANIYNIGNLLPAASASYAPGGDLITSYALFLQNIDLGGNTDPALVAKINVASANVNSNQSNFTKVQSEAYTQYSTYKTTINPGYTGDFDTWANANYPVYASAKSSLNGAIADYDGLMVEAHGAGYSIIEAAEAAVSSITGAKSLTSKNSYNMPVKVGSVAPAGGTPVLPGQDPAAPVSSLTSTFRPAFSVGGGLNKVLSAWQTESVNKNFPVSFSLSGNFADGNYRDFGWSEAVSASYRSWFSVKVNQQASYQSVNQDWKQSSFDCKISFNGVQSFPINPSANWFSSGIIQNFKDKLLKSSPQFFGDGGSLNIIPSSIILGYGLKITITVDNASYTSLKTAFQQSASVSVGIGPFSFSGSESSHLNTSSFTYNDDSNTIEINPGPTNVPFLLGVVSNKY</sequence>